<organism evidence="3 4">
    <name type="scientific">Bugula neritina</name>
    <name type="common">Brown bryozoan</name>
    <name type="synonym">Sertularia neritina</name>
    <dbReference type="NCBI Taxonomy" id="10212"/>
    <lineage>
        <taxon>Eukaryota</taxon>
        <taxon>Metazoa</taxon>
        <taxon>Spiralia</taxon>
        <taxon>Lophotrochozoa</taxon>
        <taxon>Bryozoa</taxon>
        <taxon>Gymnolaemata</taxon>
        <taxon>Cheilostomatida</taxon>
        <taxon>Flustrina</taxon>
        <taxon>Buguloidea</taxon>
        <taxon>Bugulidae</taxon>
        <taxon>Bugula</taxon>
    </lineage>
</organism>
<accession>A0A7J7IZA1</accession>
<feature type="domain" description="Band 7" evidence="2">
    <location>
        <begin position="50"/>
        <end position="221"/>
    </location>
</feature>
<gene>
    <name evidence="3" type="ORF">EB796_022463</name>
</gene>
<dbReference type="EMBL" id="VXIV02003249">
    <property type="protein sequence ID" value="KAF6019222.1"/>
    <property type="molecule type" value="Genomic_DNA"/>
</dbReference>
<evidence type="ECO:0000259" key="2">
    <source>
        <dbReference type="Pfam" id="PF01145"/>
    </source>
</evidence>
<dbReference type="Pfam" id="PF01145">
    <property type="entry name" value="Band_7"/>
    <property type="match status" value="1"/>
</dbReference>
<keyword evidence="1" id="KW-0472">Membrane</keyword>
<evidence type="ECO:0000256" key="1">
    <source>
        <dbReference type="SAM" id="Phobius"/>
    </source>
</evidence>
<dbReference type="InterPro" id="IPR001107">
    <property type="entry name" value="Band_7"/>
</dbReference>
<protein>
    <recommendedName>
        <fullName evidence="2">Band 7 domain-containing protein</fullName>
    </recommendedName>
</protein>
<dbReference type="Proteomes" id="UP000593567">
    <property type="component" value="Unassembled WGS sequence"/>
</dbReference>
<dbReference type="OrthoDB" id="5986675at2759"/>
<reference evidence="3" key="1">
    <citation type="submission" date="2020-06" db="EMBL/GenBank/DDBJ databases">
        <title>Draft genome of Bugula neritina, a colonial animal packing powerful symbionts and potential medicines.</title>
        <authorList>
            <person name="Rayko M."/>
        </authorList>
    </citation>
    <scope>NUCLEOTIDE SEQUENCE [LARGE SCALE GENOMIC DNA]</scope>
    <source>
        <strain evidence="3">Kwan_BN1</strain>
    </source>
</reference>
<comment type="caution">
    <text evidence="3">The sequence shown here is derived from an EMBL/GenBank/DDBJ whole genome shotgun (WGS) entry which is preliminary data.</text>
</comment>
<evidence type="ECO:0000313" key="3">
    <source>
        <dbReference type="EMBL" id="KAF6019222.1"/>
    </source>
</evidence>
<keyword evidence="4" id="KW-1185">Reference proteome</keyword>
<name>A0A7J7IZA1_BUGNE</name>
<keyword evidence="1" id="KW-0812">Transmembrane</keyword>
<sequence>MADKDARFAVLIIVGIVCVIFFSLLLTSYADLHYYEIGFKKSKTTGSVNTKRIYSAGRKWLGPTFTFKKFDAVGQEIMFNESTVYAAPDPQEDVEDDSGASLTITVDIHIIYFVIPEDLKLLHDEYDVNYHPIITSSALAALKDTASKFTLKQFYTEREEVENKLLLGIQQRLGGMCFSNCFVGCISRDQCTVKDKGLFVDARYLQLTNLKIPYEVEQRNLKTLIITEETAKESFTQQAAVIEKETEQKQILEAARREGLMTLFSSTGLSTVEHKNSFDYLRSLADNSNAHLTVDFDQLIMGPTKLP</sequence>
<proteinExistence type="predicted"/>
<dbReference type="AlphaFoldDB" id="A0A7J7IZA1"/>
<feature type="transmembrane region" description="Helical" evidence="1">
    <location>
        <begin position="6"/>
        <end position="32"/>
    </location>
</feature>
<keyword evidence="1" id="KW-1133">Transmembrane helix</keyword>
<evidence type="ECO:0000313" key="4">
    <source>
        <dbReference type="Proteomes" id="UP000593567"/>
    </source>
</evidence>